<dbReference type="RefSeq" id="WP_035106136.1">
    <property type="nucleotide sequence ID" value="NZ_CP011311.1"/>
</dbReference>
<proteinExistence type="predicted"/>
<dbReference type="KEGG" id="ccj:UL81_11465"/>
<feature type="chain" id="PRO_5002509113" evidence="2">
    <location>
        <begin position="26"/>
        <end position="193"/>
    </location>
</feature>
<dbReference type="EMBL" id="CP011311">
    <property type="protein sequence ID" value="AKE40222.1"/>
    <property type="molecule type" value="Genomic_DNA"/>
</dbReference>
<dbReference type="HOGENOM" id="CLU_1406654_0_0_11"/>
<evidence type="ECO:0000256" key="2">
    <source>
        <dbReference type="SAM" id="SignalP"/>
    </source>
</evidence>
<keyword evidence="2" id="KW-0732">Signal</keyword>
<evidence type="ECO:0000256" key="1">
    <source>
        <dbReference type="SAM" id="MobiDB-lite"/>
    </source>
</evidence>
<evidence type="ECO:0000313" key="4">
    <source>
        <dbReference type="Proteomes" id="UP000033566"/>
    </source>
</evidence>
<reference evidence="3 4" key="1">
    <citation type="journal article" date="2015" name="Genome Announc.">
        <title>Complete Genome Sequence of Corynebacterium camporealensis DSM 44610, Isolated from the Milk of a Manchega Sheep with Subclinical Mastitis.</title>
        <authorList>
            <person name="Ruckert C."/>
            <person name="Albersmeier A."/>
            <person name="Winkler A."/>
            <person name="Tauch A."/>
        </authorList>
    </citation>
    <scope>NUCLEOTIDE SEQUENCE [LARGE SCALE GENOMIC DNA]</scope>
    <source>
        <strain evidence="3 4">DSM 44610</strain>
    </source>
</reference>
<feature type="compositionally biased region" description="Low complexity" evidence="1">
    <location>
        <begin position="51"/>
        <end position="66"/>
    </location>
</feature>
<dbReference type="AlphaFoldDB" id="A0A0F6QXV4"/>
<accession>A0A0F6QXV4</accession>
<dbReference type="Proteomes" id="UP000033566">
    <property type="component" value="Chromosome"/>
</dbReference>
<name>A0A0F6QXV4_9CORY</name>
<feature type="signal peptide" evidence="2">
    <location>
        <begin position="1"/>
        <end position="25"/>
    </location>
</feature>
<gene>
    <name evidence="3" type="ORF">UL81_11465</name>
</gene>
<evidence type="ECO:0000313" key="3">
    <source>
        <dbReference type="EMBL" id="AKE40222.1"/>
    </source>
</evidence>
<feature type="compositionally biased region" description="Acidic residues" evidence="1">
    <location>
        <begin position="40"/>
        <end position="49"/>
    </location>
</feature>
<dbReference type="PATRIC" id="fig|161896.4.peg.2237"/>
<keyword evidence="4" id="KW-1185">Reference proteome</keyword>
<feature type="compositionally biased region" description="Basic and acidic residues" evidence="1">
    <location>
        <begin position="87"/>
        <end position="98"/>
    </location>
</feature>
<dbReference type="PROSITE" id="PS51257">
    <property type="entry name" value="PROKAR_LIPOPROTEIN"/>
    <property type="match status" value="1"/>
</dbReference>
<feature type="region of interest" description="Disordered" evidence="1">
    <location>
        <begin position="159"/>
        <end position="184"/>
    </location>
</feature>
<feature type="compositionally biased region" description="Acidic residues" evidence="1">
    <location>
        <begin position="172"/>
        <end position="182"/>
    </location>
</feature>
<protein>
    <submittedName>
        <fullName evidence="3">Uncharacterized protein</fullName>
    </submittedName>
</protein>
<sequence>MKKMSTIAALSATALVLTACANDEAAEEVTTDENTVTVTEDADNTEANDETGAAAASDDANTNDGNQNPLDEQAIESALEEAGYQRAGDDMEKMDGNIKFSVDVDHDSIEGEVDEDNGNTELQPHYDTLLNDVAEAVADQEFEGTDWDEIETWLRDNSNSQDAKNTIGSWELEADADQDGDDNQIQFEIEHIR</sequence>
<organism evidence="3 4">
    <name type="scientific">Corynebacterium camporealensis</name>
    <dbReference type="NCBI Taxonomy" id="161896"/>
    <lineage>
        <taxon>Bacteria</taxon>
        <taxon>Bacillati</taxon>
        <taxon>Actinomycetota</taxon>
        <taxon>Actinomycetes</taxon>
        <taxon>Mycobacteriales</taxon>
        <taxon>Corynebacteriaceae</taxon>
        <taxon>Corynebacterium</taxon>
    </lineage>
</organism>
<feature type="compositionally biased region" description="Polar residues" evidence="1">
    <location>
        <begin position="159"/>
        <end position="168"/>
    </location>
</feature>
<feature type="region of interest" description="Disordered" evidence="1">
    <location>
        <begin position="25"/>
        <end position="98"/>
    </location>
</feature>
<dbReference type="STRING" id="161896.UL81_11465"/>
<dbReference type="OrthoDB" id="4426809at2"/>